<feature type="transmembrane region" description="Helical" evidence="1">
    <location>
        <begin position="21"/>
        <end position="42"/>
    </location>
</feature>
<dbReference type="PANTHER" id="PTHR34980:SF3">
    <property type="entry name" value="BLR8105 PROTEIN"/>
    <property type="match status" value="1"/>
</dbReference>
<dbReference type="Proteomes" id="UP000825701">
    <property type="component" value="Chromosome"/>
</dbReference>
<dbReference type="Pfam" id="PF05656">
    <property type="entry name" value="DUF805"/>
    <property type="match status" value="1"/>
</dbReference>
<dbReference type="InterPro" id="IPR008523">
    <property type="entry name" value="DUF805"/>
</dbReference>
<evidence type="ECO:0000313" key="3">
    <source>
        <dbReference type="Proteomes" id="UP000825701"/>
    </source>
</evidence>
<feature type="transmembrane region" description="Helical" evidence="1">
    <location>
        <begin position="106"/>
        <end position="124"/>
    </location>
</feature>
<gene>
    <name evidence="2" type="ORF">K6K41_06550</name>
</gene>
<keyword evidence="3" id="KW-1185">Reference proteome</keyword>
<accession>A0A9E6RAI6</accession>
<feature type="transmembrane region" description="Helical" evidence="1">
    <location>
        <begin position="48"/>
        <end position="69"/>
    </location>
</feature>
<protein>
    <submittedName>
        <fullName evidence="2">DUF805 domain-containing protein</fullName>
    </submittedName>
</protein>
<keyword evidence="1" id="KW-0472">Membrane</keyword>
<keyword evidence="1" id="KW-0812">Transmembrane</keyword>
<dbReference type="AlphaFoldDB" id="A0A9E6RAI6"/>
<evidence type="ECO:0000256" key="1">
    <source>
        <dbReference type="SAM" id="Phobius"/>
    </source>
</evidence>
<dbReference type="PANTHER" id="PTHR34980">
    <property type="entry name" value="INNER MEMBRANE PROTEIN-RELATED-RELATED"/>
    <property type="match status" value="1"/>
</dbReference>
<sequence length="140" mass="14591">MLERLAADYFSWRGRIRRRSYWLRSLAAAPVVGAVAGLGALVRPFSPAAAIALAALAICIGGWICATLVVRRFHDHGRHGWIGLAALFAAALIGSAGHWVGAGLPAMTLSSVVGLALSIYVGFVPGMRGPNAYGPDPVAD</sequence>
<dbReference type="EMBL" id="CP081869">
    <property type="protein sequence ID" value="QZO01196.1"/>
    <property type="molecule type" value="Genomic_DNA"/>
</dbReference>
<dbReference type="KEGG" id="cmet:K6K41_06550"/>
<reference evidence="2" key="1">
    <citation type="submission" date="2021-08" db="EMBL/GenBank/DDBJ databases">
        <authorList>
            <person name="Zhang H."/>
            <person name="Xu M."/>
            <person name="Yu Z."/>
            <person name="Yang L."/>
            <person name="Cai Y."/>
        </authorList>
    </citation>
    <scope>NUCLEOTIDE SEQUENCE</scope>
    <source>
        <strain evidence="2">CHL1</strain>
    </source>
</reference>
<feature type="transmembrane region" description="Helical" evidence="1">
    <location>
        <begin position="81"/>
        <end position="100"/>
    </location>
</feature>
<proteinExistence type="predicted"/>
<dbReference type="RefSeq" id="WP_261404433.1">
    <property type="nucleotide sequence ID" value="NZ_CP081869.1"/>
</dbReference>
<name>A0A9E6RAI6_9HYPH</name>
<dbReference type="GO" id="GO:0005886">
    <property type="term" value="C:plasma membrane"/>
    <property type="evidence" value="ECO:0007669"/>
    <property type="project" value="TreeGrafter"/>
</dbReference>
<organism evidence="2 3">
    <name type="scientific">Chenggangzhangella methanolivorans</name>
    <dbReference type="NCBI Taxonomy" id="1437009"/>
    <lineage>
        <taxon>Bacteria</taxon>
        <taxon>Pseudomonadati</taxon>
        <taxon>Pseudomonadota</taxon>
        <taxon>Alphaproteobacteria</taxon>
        <taxon>Hyphomicrobiales</taxon>
        <taxon>Methylopilaceae</taxon>
        <taxon>Chenggangzhangella</taxon>
    </lineage>
</organism>
<keyword evidence="1" id="KW-1133">Transmembrane helix</keyword>
<evidence type="ECO:0000313" key="2">
    <source>
        <dbReference type="EMBL" id="QZO01196.1"/>
    </source>
</evidence>